<keyword evidence="8" id="KW-0460">Magnesium</keyword>
<dbReference type="SUPFAM" id="SSF81301">
    <property type="entry name" value="Nucleotidyltransferase"/>
    <property type="match status" value="1"/>
</dbReference>
<dbReference type="Pfam" id="PF01909">
    <property type="entry name" value="NTP_transf_2"/>
    <property type="match status" value="1"/>
</dbReference>
<evidence type="ECO:0000256" key="6">
    <source>
        <dbReference type="ARBA" id="ARBA00022741"/>
    </source>
</evidence>
<dbReference type="PANTHER" id="PTHR33571">
    <property type="entry name" value="SSL8005 PROTEIN"/>
    <property type="match status" value="1"/>
</dbReference>
<dbReference type="Proteomes" id="UP000006176">
    <property type="component" value="Chromosome"/>
</dbReference>
<comment type="cofactor">
    <cofactor evidence="1">
        <name>Mg(2+)</name>
        <dbReference type="ChEBI" id="CHEBI:18420"/>
    </cofactor>
</comment>
<evidence type="ECO:0000256" key="8">
    <source>
        <dbReference type="ARBA" id="ARBA00022842"/>
    </source>
</evidence>
<dbReference type="PANTHER" id="PTHR33571:SF14">
    <property type="entry name" value="PROTEIN ADENYLYLTRANSFERASE MJ0435-RELATED"/>
    <property type="match status" value="1"/>
</dbReference>
<keyword evidence="7" id="KW-0067">ATP-binding</keyword>
<comment type="similarity">
    <text evidence="9">Belongs to the MntA antitoxin family.</text>
</comment>
<dbReference type="CDD" id="cd05403">
    <property type="entry name" value="NT_KNTase_like"/>
    <property type="match status" value="1"/>
</dbReference>
<dbReference type="EMBL" id="CP003333">
    <property type="protein sequence ID" value="AFL67835.1"/>
    <property type="molecule type" value="Genomic_DNA"/>
</dbReference>
<dbReference type="STRING" id="760154.Sulba_0519"/>
<dbReference type="GO" id="GO:0005524">
    <property type="term" value="F:ATP binding"/>
    <property type="evidence" value="ECO:0007669"/>
    <property type="project" value="UniProtKB-KW"/>
</dbReference>
<protein>
    <submittedName>
        <fullName evidence="11">Putative nucleotidyltransferase</fullName>
    </submittedName>
</protein>
<evidence type="ECO:0000256" key="2">
    <source>
        <dbReference type="ARBA" id="ARBA00022649"/>
    </source>
</evidence>
<evidence type="ECO:0000313" key="11">
    <source>
        <dbReference type="EMBL" id="AFL67835.1"/>
    </source>
</evidence>
<dbReference type="KEGG" id="sba:Sulba_0519"/>
<dbReference type="InterPro" id="IPR002934">
    <property type="entry name" value="Polymerase_NTP_transf_dom"/>
</dbReference>
<dbReference type="OrthoDB" id="5334523at2"/>
<keyword evidence="4" id="KW-0548">Nucleotidyltransferase</keyword>
<feature type="domain" description="Polymerase nucleotidyl transferase" evidence="10">
    <location>
        <begin position="11"/>
        <end position="96"/>
    </location>
</feature>
<accession>I3XV61</accession>
<evidence type="ECO:0000259" key="10">
    <source>
        <dbReference type="Pfam" id="PF01909"/>
    </source>
</evidence>
<keyword evidence="2" id="KW-1277">Toxin-antitoxin system</keyword>
<dbReference type="GO" id="GO:0046872">
    <property type="term" value="F:metal ion binding"/>
    <property type="evidence" value="ECO:0007669"/>
    <property type="project" value="UniProtKB-KW"/>
</dbReference>
<sequence length="96" mass="11229">MRREDILSFLQTHKDEFYQKYSVTKIGLFGSYAKGTTTKESDIDVIVQLDKPNLLTLCAIRQELQETFKIPVDVIRLRDTMNPFLKEQITKEAIYV</sequence>
<evidence type="ECO:0000256" key="3">
    <source>
        <dbReference type="ARBA" id="ARBA00022679"/>
    </source>
</evidence>
<gene>
    <name evidence="11" type="ordered locus">Sulba_0519</name>
</gene>
<dbReference type="RefSeq" id="WP_014768715.1">
    <property type="nucleotide sequence ID" value="NC_018002.1"/>
</dbReference>
<evidence type="ECO:0000256" key="7">
    <source>
        <dbReference type="ARBA" id="ARBA00022840"/>
    </source>
</evidence>
<reference evidence="11 12" key="1">
    <citation type="submission" date="2012-06" db="EMBL/GenBank/DDBJ databases">
        <title>Complete sequence of Sulfurospirillum barnesii SES-3.</title>
        <authorList>
            <consortium name="US DOE Joint Genome Institute"/>
            <person name="Lucas S."/>
            <person name="Han J."/>
            <person name="Lapidus A."/>
            <person name="Cheng J.-F."/>
            <person name="Goodwin L."/>
            <person name="Pitluck S."/>
            <person name="Peters L."/>
            <person name="Ovchinnikova G."/>
            <person name="Lu M."/>
            <person name="Detter J.C."/>
            <person name="Han C."/>
            <person name="Tapia R."/>
            <person name="Land M."/>
            <person name="Hauser L."/>
            <person name="Kyrpides N."/>
            <person name="Ivanova N."/>
            <person name="Pagani I."/>
            <person name="Stolz J."/>
            <person name="Arkin A."/>
            <person name="Dehal P."/>
            <person name="Oremland R."/>
            <person name="Saltikov C."/>
            <person name="Basu P."/>
            <person name="Hollibaugh J."/>
            <person name="Newman D."/>
            <person name="Stolyar S."/>
            <person name="Hazen T."/>
            <person name="Woyke T."/>
        </authorList>
    </citation>
    <scope>NUCLEOTIDE SEQUENCE [LARGE SCALE GENOMIC DNA]</scope>
    <source>
        <strain evidence="12">ATCC 700032 / DSM 10660 / SES-3</strain>
    </source>
</reference>
<keyword evidence="3 11" id="KW-0808">Transferase</keyword>
<keyword evidence="6" id="KW-0547">Nucleotide-binding</keyword>
<dbReference type="InterPro" id="IPR043519">
    <property type="entry name" value="NT_sf"/>
</dbReference>
<dbReference type="AlphaFoldDB" id="I3XV61"/>
<dbReference type="GO" id="GO:0016779">
    <property type="term" value="F:nucleotidyltransferase activity"/>
    <property type="evidence" value="ECO:0007669"/>
    <property type="project" value="UniProtKB-KW"/>
</dbReference>
<keyword evidence="12" id="KW-1185">Reference proteome</keyword>
<evidence type="ECO:0000256" key="5">
    <source>
        <dbReference type="ARBA" id="ARBA00022723"/>
    </source>
</evidence>
<name>I3XV61_SULBS</name>
<dbReference type="HOGENOM" id="CLU_130257_10_2_7"/>
<keyword evidence="5" id="KW-0479">Metal-binding</keyword>
<proteinExistence type="inferred from homology"/>
<dbReference type="InterPro" id="IPR052038">
    <property type="entry name" value="Type-VII_TA_antitoxin"/>
</dbReference>
<evidence type="ECO:0000256" key="9">
    <source>
        <dbReference type="ARBA" id="ARBA00038276"/>
    </source>
</evidence>
<organism evidence="11 12">
    <name type="scientific">Sulfurospirillum barnesii (strain ATCC 700032 / DSM 10660 / SES-3)</name>
    <dbReference type="NCBI Taxonomy" id="760154"/>
    <lineage>
        <taxon>Bacteria</taxon>
        <taxon>Pseudomonadati</taxon>
        <taxon>Campylobacterota</taxon>
        <taxon>Epsilonproteobacteria</taxon>
        <taxon>Campylobacterales</taxon>
        <taxon>Sulfurospirillaceae</taxon>
        <taxon>Sulfurospirillum</taxon>
    </lineage>
</organism>
<dbReference type="eggNOG" id="COG1669">
    <property type="taxonomic scope" value="Bacteria"/>
</dbReference>
<evidence type="ECO:0000256" key="4">
    <source>
        <dbReference type="ARBA" id="ARBA00022695"/>
    </source>
</evidence>
<evidence type="ECO:0000313" key="12">
    <source>
        <dbReference type="Proteomes" id="UP000006176"/>
    </source>
</evidence>
<dbReference type="PATRIC" id="fig|760154.4.peg.520"/>
<evidence type="ECO:0000256" key="1">
    <source>
        <dbReference type="ARBA" id="ARBA00001946"/>
    </source>
</evidence>
<dbReference type="Gene3D" id="3.30.460.10">
    <property type="entry name" value="Beta Polymerase, domain 2"/>
    <property type="match status" value="1"/>
</dbReference>